<dbReference type="InterPro" id="IPR050109">
    <property type="entry name" value="HTH-type_TetR-like_transc_reg"/>
</dbReference>
<dbReference type="Proteomes" id="UP001526201">
    <property type="component" value="Unassembled WGS sequence"/>
</dbReference>
<dbReference type="Gene3D" id="1.10.10.60">
    <property type="entry name" value="Homeodomain-like"/>
    <property type="match status" value="1"/>
</dbReference>
<gene>
    <name evidence="6" type="ORF">H7J73_00890</name>
</gene>
<evidence type="ECO:0000313" key="6">
    <source>
        <dbReference type="EMBL" id="MCV7224603.1"/>
    </source>
</evidence>
<evidence type="ECO:0000256" key="3">
    <source>
        <dbReference type="ARBA" id="ARBA00023163"/>
    </source>
</evidence>
<dbReference type="PANTHER" id="PTHR30055:SF238">
    <property type="entry name" value="MYCOFACTOCIN BIOSYNTHESIS TRANSCRIPTIONAL REGULATOR MFTR-RELATED"/>
    <property type="match status" value="1"/>
</dbReference>
<evidence type="ECO:0000256" key="1">
    <source>
        <dbReference type="ARBA" id="ARBA00023015"/>
    </source>
</evidence>
<dbReference type="InterPro" id="IPR041347">
    <property type="entry name" value="MftR_C"/>
</dbReference>
<dbReference type="Pfam" id="PF17754">
    <property type="entry name" value="TetR_C_14"/>
    <property type="match status" value="1"/>
</dbReference>
<dbReference type="InterPro" id="IPR009057">
    <property type="entry name" value="Homeodomain-like_sf"/>
</dbReference>
<dbReference type="RefSeq" id="WP_264065326.1">
    <property type="nucleotide sequence ID" value="NZ_JACKTY010000004.1"/>
</dbReference>
<dbReference type="PROSITE" id="PS50977">
    <property type="entry name" value="HTH_TETR_2"/>
    <property type="match status" value="1"/>
</dbReference>
<evidence type="ECO:0000256" key="4">
    <source>
        <dbReference type="PROSITE-ProRule" id="PRU00335"/>
    </source>
</evidence>
<sequence length="210" mass="22707">MQGETSLGLRERKKLDTRRALSDAALALAFENGLENVTREDIAERAGVSLRTFSNYFTDKYDAIAYRQTERVRRSLDALRHRPAEEPLWAAVTAAVLEPLEAEGAADIVPSSAQLAEVRKVVLAPQAKVAVTRGAFADWVAVVAARTGTDPDRDIYPRLVVGVIAAVVEAATEAYVNTEPPVRITTVLRQGFAAVAAGLPAPRNRSIADE</sequence>
<keyword evidence="7" id="KW-1185">Reference proteome</keyword>
<organism evidence="6 7">
    <name type="scientific">Mycolicibacterium komossense</name>
    <dbReference type="NCBI Taxonomy" id="1779"/>
    <lineage>
        <taxon>Bacteria</taxon>
        <taxon>Bacillati</taxon>
        <taxon>Actinomycetota</taxon>
        <taxon>Actinomycetes</taxon>
        <taxon>Mycobacteriales</taxon>
        <taxon>Mycobacteriaceae</taxon>
        <taxon>Mycolicibacterium</taxon>
    </lineage>
</organism>
<protein>
    <submittedName>
        <fullName evidence="6">TetR family transcriptional regulator</fullName>
    </submittedName>
</protein>
<name>A0ABT3C558_9MYCO</name>
<keyword evidence="1" id="KW-0805">Transcription regulation</keyword>
<keyword evidence="3" id="KW-0804">Transcription</keyword>
<dbReference type="EMBL" id="JACKTY010000004">
    <property type="protein sequence ID" value="MCV7224603.1"/>
    <property type="molecule type" value="Genomic_DNA"/>
</dbReference>
<evidence type="ECO:0000259" key="5">
    <source>
        <dbReference type="PROSITE" id="PS50977"/>
    </source>
</evidence>
<dbReference type="SUPFAM" id="SSF46689">
    <property type="entry name" value="Homeodomain-like"/>
    <property type="match status" value="1"/>
</dbReference>
<dbReference type="InterPro" id="IPR001647">
    <property type="entry name" value="HTH_TetR"/>
</dbReference>
<dbReference type="Gene3D" id="1.10.357.10">
    <property type="entry name" value="Tetracycline Repressor, domain 2"/>
    <property type="match status" value="1"/>
</dbReference>
<keyword evidence="2 4" id="KW-0238">DNA-binding</keyword>
<dbReference type="PANTHER" id="PTHR30055">
    <property type="entry name" value="HTH-TYPE TRANSCRIPTIONAL REGULATOR RUTR"/>
    <property type="match status" value="1"/>
</dbReference>
<proteinExistence type="predicted"/>
<feature type="DNA-binding region" description="H-T-H motif" evidence="4">
    <location>
        <begin position="38"/>
        <end position="57"/>
    </location>
</feature>
<dbReference type="Pfam" id="PF00440">
    <property type="entry name" value="TetR_N"/>
    <property type="match status" value="1"/>
</dbReference>
<evidence type="ECO:0000256" key="2">
    <source>
        <dbReference type="ARBA" id="ARBA00023125"/>
    </source>
</evidence>
<comment type="caution">
    <text evidence="6">The sequence shown here is derived from an EMBL/GenBank/DDBJ whole genome shotgun (WGS) entry which is preliminary data.</text>
</comment>
<reference evidence="6 7" key="1">
    <citation type="journal article" date="2022" name="BMC Genomics">
        <title>Comparative genome analysis of mycobacteria focusing on tRNA and non-coding RNA.</title>
        <authorList>
            <person name="Behra P.R.K."/>
            <person name="Pettersson B.M.F."/>
            <person name="Ramesh M."/>
            <person name="Das S."/>
            <person name="Dasgupta S."/>
            <person name="Kirsebom L.A."/>
        </authorList>
    </citation>
    <scope>NUCLEOTIDE SEQUENCE [LARGE SCALE GENOMIC DNA]</scope>
    <source>
        <strain evidence="6 7">DSM 44078</strain>
    </source>
</reference>
<evidence type="ECO:0000313" key="7">
    <source>
        <dbReference type="Proteomes" id="UP001526201"/>
    </source>
</evidence>
<feature type="domain" description="HTH tetR-type" evidence="5">
    <location>
        <begin position="15"/>
        <end position="75"/>
    </location>
</feature>
<accession>A0ABT3C558</accession>